<protein>
    <recommendedName>
        <fullName evidence="3">Reverse transcriptase domain-containing protein</fullName>
    </recommendedName>
</protein>
<gene>
    <name evidence="1" type="ORF">SMN809_LOCUS38346</name>
</gene>
<dbReference type="EMBL" id="CAJOBI010099925">
    <property type="protein sequence ID" value="CAF4582863.1"/>
    <property type="molecule type" value="Genomic_DNA"/>
</dbReference>
<accession>A0A8S2YRV3</accession>
<dbReference type="AlphaFoldDB" id="A0A8S2YRV3"/>
<evidence type="ECO:0000313" key="2">
    <source>
        <dbReference type="Proteomes" id="UP000676336"/>
    </source>
</evidence>
<organism evidence="1 2">
    <name type="scientific">Rotaria magnacalcarata</name>
    <dbReference type="NCBI Taxonomy" id="392030"/>
    <lineage>
        <taxon>Eukaryota</taxon>
        <taxon>Metazoa</taxon>
        <taxon>Spiralia</taxon>
        <taxon>Gnathifera</taxon>
        <taxon>Rotifera</taxon>
        <taxon>Eurotatoria</taxon>
        <taxon>Bdelloidea</taxon>
        <taxon>Philodinida</taxon>
        <taxon>Philodinidae</taxon>
        <taxon>Rotaria</taxon>
    </lineage>
</organism>
<dbReference type="Proteomes" id="UP000676336">
    <property type="component" value="Unassembled WGS sequence"/>
</dbReference>
<feature type="non-terminal residue" evidence="1">
    <location>
        <position position="1"/>
    </location>
</feature>
<sequence length="58" mass="6746">STGWPWGHLGGSLLADICRIHLEKKLVEQLEQYGIVHWRRYVNDILAIFKKDADVDKL</sequence>
<proteinExistence type="predicted"/>
<evidence type="ECO:0000313" key="1">
    <source>
        <dbReference type="EMBL" id="CAF4582863.1"/>
    </source>
</evidence>
<comment type="caution">
    <text evidence="1">The sequence shown here is derived from an EMBL/GenBank/DDBJ whole genome shotgun (WGS) entry which is preliminary data.</text>
</comment>
<name>A0A8S2YRV3_9BILA</name>
<evidence type="ECO:0008006" key="3">
    <source>
        <dbReference type="Google" id="ProtNLM"/>
    </source>
</evidence>
<reference evidence="1" key="1">
    <citation type="submission" date="2021-02" db="EMBL/GenBank/DDBJ databases">
        <authorList>
            <person name="Nowell W R."/>
        </authorList>
    </citation>
    <scope>NUCLEOTIDE SEQUENCE</scope>
</reference>